<dbReference type="Gene3D" id="3.30.2350.10">
    <property type="entry name" value="Pseudouridine synthase"/>
    <property type="match status" value="1"/>
</dbReference>
<keyword evidence="4" id="KW-0694">RNA-binding</keyword>
<dbReference type="PANTHER" id="PTHR21600:SF44">
    <property type="entry name" value="RIBOSOMAL LARGE SUBUNIT PSEUDOURIDINE SYNTHASE D"/>
    <property type="match status" value="1"/>
</dbReference>
<dbReference type="SUPFAM" id="SSF55120">
    <property type="entry name" value="Pseudouridine synthase"/>
    <property type="match status" value="1"/>
</dbReference>
<proteinExistence type="inferred from homology"/>
<accession>A0ABS2N0W8</accession>
<dbReference type="PANTHER" id="PTHR21600">
    <property type="entry name" value="MITOCHONDRIAL RNA PSEUDOURIDINE SYNTHASE"/>
    <property type="match status" value="1"/>
</dbReference>
<dbReference type="Pfam" id="PF00849">
    <property type="entry name" value="PseudoU_synth_2"/>
    <property type="match status" value="1"/>
</dbReference>
<dbReference type="PROSITE" id="PS01129">
    <property type="entry name" value="PSI_RLU"/>
    <property type="match status" value="1"/>
</dbReference>
<dbReference type="GO" id="GO:0160140">
    <property type="term" value="F:23S rRNA pseudouridine(1911/1915/1917) synthase activity"/>
    <property type="evidence" value="ECO:0007669"/>
    <property type="project" value="UniProtKB-EC"/>
</dbReference>
<dbReference type="InterPro" id="IPR002942">
    <property type="entry name" value="S4_RNA-bd"/>
</dbReference>
<feature type="domain" description="RNA-binding S4" evidence="6">
    <location>
        <begin position="15"/>
        <end position="79"/>
    </location>
</feature>
<evidence type="ECO:0000256" key="2">
    <source>
        <dbReference type="ARBA" id="ARBA00010876"/>
    </source>
</evidence>
<keyword evidence="8" id="KW-1185">Reference proteome</keyword>
<dbReference type="RefSeq" id="WP_204499631.1">
    <property type="nucleotide sequence ID" value="NZ_JAFBDR010000011.1"/>
</dbReference>
<name>A0ABS2N0W8_9BACI</name>
<comment type="caution">
    <text evidence="7">The sequence shown here is derived from an EMBL/GenBank/DDBJ whole genome shotgun (WGS) entry which is preliminary data.</text>
</comment>
<dbReference type="InterPro" id="IPR050188">
    <property type="entry name" value="RluA_PseudoU_synthase"/>
</dbReference>
<evidence type="ECO:0000313" key="8">
    <source>
        <dbReference type="Proteomes" id="UP001296943"/>
    </source>
</evidence>
<evidence type="ECO:0000256" key="4">
    <source>
        <dbReference type="PROSITE-ProRule" id="PRU00182"/>
    </source>
</evidence>
<evidence type="ECO:0000256" key="5">
    <source>
        <dbReference type="RuleBase" id="RU362028"/>
    </source>
</evidence>
<dbReference type="SMART" id="SM00363">
    <property type="entry name" value="S4"/>
    <property type="match status" value="1"/>
</dbReference>
<evidence type="ECO:0000313" key="7">
    <source>
        <dbReference type="EMBL" id="MBM7571754.1"/>
    </source>
</evidence>
<dbReference type="EMBL" id="JAFBDR010000011">
    <property type="protein sequence ID" value="MBM7571754.1"/>
    <property type="molecule type" value="Genomic_DNA"/>
</dbReference>
<dbReference type="EC" id="5.4.99.-" evidence="5"/>
<dbReference type="InterPro" id="IPR006224">
    <property type="entry name" value="PsdUridine_synth_RluA-like_CS"/>
</dbReference>
<dbReference type="InterPro" id="IPR036986">
    <property type="entry name" value="S4_RNA-bd_sf"/>
</dbReference>
<reference evidence="7 8" key="1">
    <citation type="submission" date="2021-01" db="EMBL/GenBank/DDBJ databases">
        <title>Genomic Encyclopedia of Type Strains, Phase IV (KMG-IV): sequencing the most valuable type-strain genomes for metagenomic binning, comparative biology and taxonomic classification.</title>
        <authorList>
            <person name="Goeker M."/>
        </authorList>
    </citation>
    <scope>NUCLEOTIDE SEQUENCE [LARGE SCALE GENOMIC DNA]</scope>
    <source>
        <strain evidence="7 8">DSM 23711</strain>
    </source>
</reference>
<gene>
    <name evidence="7" type="ORF">JOC48_002255</name>
</gene>
<dbReference type="Proteomes" id="UP001296943">
    <property type="component" value="Unassembled WGS sequence"/>
</dbReference>
<dbReference type="Gene3D" id="3.10.290.10">
    <property type="entry name" value="RNA-binding S4 domain"/>
    <property type="match status" value="1"/>
</dbReference>
<organism evidence="7 8">
    <name type="scientific">Aquibacillus albus</name>
    <dbReference type="NCBI Taxonomy" id="1168171"/>
    <lineage>
        <taxon>Bacteria</taxon>
        <taxon>Bacillati</taxon>
        <taxon>Bacillota</taxon>
        <taxon>Bacilli</taxon>
        <taxon>Bacillales</taxon>
        <taxon>Bacillaceae</taxon>
        <taxon>Aquibacillus</taxon>
    </lineage>
</organism>
<dbReference type="CDD" id="cd02869">
    <property type="entry name" value="PseudoU_synth_RluA_like"/>
    <property type="match status" value="1"/>
</dbReference>
<protein>
    <recommendedName>
        <fullName evidence="5">Pseudouridine synthase</fullName>
        <ecNumber evidence="5">5.4.99.-</ecNumber>
    </recommendedName>
</protein>
<evidence type="ECO:0000259" key="6">
    <source>
        <dbReference type="SMART" id="SM00363"/>
    </source>
</evidence>
<dbReference type="PROSITE" id="PS50889">
    <property type="entry name" value="S4"/>
    <property type="match status" value="1"/>
</dbReference>
<keyword evidence="3 5" id="KW-0413">Isomerase</keyword>
<dbReference type="InterPro" id="IPR020103">
    <property type="entry name" value="PsdUridine_synth_cat_dom_sf"/>
</dbReference>
<comment type="catalytic activity">
    <reaction evidence="1 5">
        <text>a uridine in RNA = a pseudouridine in RNA</text>
        <dbReference type="Rhea" id="RHEA:48348"/>
        <dbReference type="Rhea" id="RHEA-COMP:12068"/>
        <dbReference type="Rhea" id="RHEA-COMP:12069"/>
        <dbReference type="ChEBI" id="CHEBI:65314"/>
        <dbReference type="ChEBI" id="CHEBI:65315"/>
    </reaction>
</comment>
<evidence type="ECO:0000256" key="1">
    <source>
        <dbReference type="ARBA" id="ARBA00000073"/>
    </source>
</evidence>
<dbReference type="InterPro" id="IPR006225">
    <property type="entry name" value="PsdUridine_synth_RluC/D"/>
</dbReference>
<dbReference type="SUPFAM" id="SSF55174">
    <property type="entry name" value="Alpha-L RNA-binding motif"/>
    <property type="match status" value="1"/>
</dbReference>
<evidence type="ECO:0000256" key="3">
    <source>
        <dbReference type="ARBA" id="ARBA00023235"/>
    </source>
</evidence>
<dbReference type="NCBIfam" id="TIGR00005">
    <property type="entry name" value="rluA_subfam"/>
    <property type="match status" value="1"/>
</dbReference>
<comment type="similarity">
    <text evidence="2 5">Belongs to the pseudouridine synthase RluA family.</text>
</comment>
<comment type="function">
    <text evidence="5">Responsible for synthesis of pseudouridine from uracil.</text>
</comment>
<dbReference type="CDD" id="cd00165">
    <property type="entry name" value="S4"/>
    <property type="match status" value="1"/>
</dbReference>
<sequence>MTSFNHKVQPEEKGLRIDKLLTTLNTEASRSQVQSWIKDNFVRVNGEAIKSNYKCQIDDDISWDIPEAEELDVVPENIPIDIIYEDEDVLVVNKPKGMVVHPSPGHYNGTLVNALLYHCNDLSGINGVIRPGIVHRIDMDTSGLLMVAKNDVAHESLVNQLKDKTVMRSYEAIVHGDIAHEYGTIDAPLGRDPKDRQKMAVVDGGRDAVTHFEVLQRFGNYTYVKCVLETGRTHQIRVHMQYIGYPLVGDPKYGPRKTMDINGQALHAAVLGFEHPKSKEWLEFQVEAPKDFQTLLKDLEKMS</sequence>
<dbReference type="InterPro" id="IPR006145">
    <property type="entry name" value="PsdUridine_synth_RsuA/RluA"/>
</dbReference>
<dbReference type="Pfam" id="PF01479">
    <property type="entry name" value="S4"/>
    <property type="match status" value="1"/>
</dbReference>